<organism evidence="2 3">
    <name type="scientific">Sulfurimicrobium lacus</name>
    <dbReference type="NCBI Taxonomy" id="2715678"/>
    <lineage>
        <taxon>Bacteria</taxon>
        <taxon>Pseudomonadati</taxon>
        <taxon>Pseudomonadota</taxon>
        <taxon>Betaproteobacteria</taxon>
        <taxon>Nitrosomonadales</taxon>
        <taxon>Sulfuricellaceae</taxon>
        <taxon>Sulfurimicrobium</taxon>
    </lineage>
</organism>
<dbReference type="Pfam" id="PF01208">
    <property type="entry name" value="URO-D"/>
    <property type="match status" value="1"/>
</dbReference>
<dbReference type="Gene3D" id="3.20.20.210">
    <property type="match status" value="1"/>
</dbReference>
<sequence length="345" mass="37890">MMTSMQRVMTAMAHQEPDRVPLFLLTTMHGAKELGLSIRDYFSRAEFVAEGQMRLLEKYRSDCLYPFYYASLENEAFGGETIFIDDGPPNSGGPVIGRSEDIDRLAPPRVADLACLQRGLETIRILKERVGDSVPIMGSVISPFSLPILQMGFDRYIELIYEQPERFARLMAVNQSFCADWANAQLAAGATAIGYADPMSSTTNIPRALYLKTGHRVAMETLRLIKGPAAIHLASGRGLGIAEDIVATGTPAVGVSTLEDLTEWKSAVGDRLTLLGNLNGVTMRHWTGAEAEHEVKQAIAKAGRGGGFILADNHGEIPWQVPDEVLLAIREAVDLWGRYPLDWVE</sequence>
<protein>
    <recommendedName>
        <fullName evidence="1">Uroporphyrinogen decarboxylase (URO-D) domain-containing protein</fullName>
    </recommendedName>
</protein>
<evidence type="ECO:0000259" key="1">
    <source>
        <dbReference type="Pfam" id="PF01208"/>
    </source>
</evidence>
<dbReference type="Proteomes" id="UP000502260">
    <property type="component" value="Chromosome"/>
</dbReference>
<dbReference type="EMBL" id="AP022853">
    <property type="protein sequence ID" value="BCB26894.1"/>
    <property type="molecule type" value="Genomic_DNA"/>
</dbReference>
<dbReference type="KEGG" id="slac:SKTS_17800"/>
<reference evidence="3" key="1">
    <citation type="submission" date="2020-03" db="EMBL/GenBank/DDBJ databases">
        <title>Complete genome sequence of sulfur-oxidizing bacterium skT11.</title>
        <authorList>
            <person name="Kanda M."/>
            <person name="Kojima H."/>
            <person name="Fukui M."/>
        </authorList>
    </citation>
    <scope>NUCLEOTIDE SEQUENCE [LARGE SCALE GENOMIC DNA]</scope>
    <source>
        <strain evidence="3">skT11</strain>
    </source>
</reference>
<dbReference type="GO" id="GO:0006779">
    <property type="term" value="P:porphyrin-containing compound biosynthetic process"/>
    <property type="evidence" value="ECO:0007669"/>
    <property type="project" value="InterPro"/>
</dbReference>
<dbReference type="SUPFAM" id="SSF51726">
    <property type="entry name" value="UROD/MetE-like"/>
    <property type="match status" value="1"/>
</dbReference>
<feature type="domain" description="Uroporphyrinogen decarboxylase (URO-D)" evidence="1">
    <location>
        <begin position="3"/>
        <end position="334"/>
    </location>
</feature>
<dbReference type="GO" id="GO:0004853">
    <property type="term" value="F:uroporphyrinogen decarboxylase activity"/>
    <property type="evidence" value="ECO:0007669"/>
    <property type="project" value="InterPro"/>
</dbReference>
<name>A0A6F8VB57_9PROT</name>
<evidence type="ECO:0000313" key="2">
    <source>
        <dbReference type="EMBL" id="BCB26894.1"/>
    </source>
</evidence>
<dbReference type="AlphaFoldDB" id="A0A6F8VB57"/>
<dbReference type="RefSeq" id="WP_198420457.1">
    <property type="nucleotide sequence ID" value="NZ_AP022853.1"/>
</dbReference>
<dbReference type="CDD" id="cd03465">
    <property type="entry name" value="URO-D_like"/>
    <property type="match status" value="1"/>
</dbReference>
<evidence type="ECO:0000313" key="3">
    <source>
        <dbReference type="Proteomes" id="UP000502260"/>
    </source>
</evidence>
<dbReference type="InterPro" id="IPR000257">
    <property type="entry name" value="Uroporphyrinogen_deCOase"/>
</dbReference>
<dbReference type="InterPro" id="IPR052024">
    <property type="entry name" value="Methanogen_methyltrans"/>
</dbReference>
<dbReference type="InterPro" id="IPR038071">
    <property type="entry name" value="UROD/MetE-like_sf"/>
</dbReference>
<gene>
    <name evidence="2" type="ORF">SKTS_17800</name>
</gene>
<dbReference type="PANTHER" id="PTHR47099:SF1">
    <property type="entry name" value="METHYLCOBAMIDE:COM METHYLTRANSFERASE MTBA"/>
    <property type="match status" value="1"/>
</dbReference>
<proteinExistence type="predicted"/>
<accession>A0A6F8VB57</accession>
<dbReference type="PANTHER" id="PTHR47099">
    <property type="entry name" value="METHYLCOBAMIDE:COM METHYLTRANSFERASE MTBA"/>
    <property type="match status" value="1"/>
</dbReference>
<keyword evidence="3" id="KW-1185">Reference proteome</keyword>